<dbReference type="Proteomes" id="UP000308730">
    <property type="component" value="Unassembled WGS sequence"/>
</dbReference>
<dbReference type="EMBL" id="SGPM01000026">
    <property type="protein sequence ID" value="THH32230.1"/>
    <property type="molecule type" value="Genomic_DNA"/>
</dbReference>
<feature type="transmembrane region" description="Helical" evidence="6">
    <location>
        <begin position="39"/>
        <end position="65"/>
    </location>
</feature>
<dbReference type="AlphaFoldDB" id="A0A4S4N8J0"/>
<organism evidence="7 8">
    <name type="scientific">Antrodiella citrinella</name>
    <dbReference type="NCBI Taxonomy" id="2447956"/>
    <lineage>
        <taxon>Eukaryota</taxon>
        <taxon>Fungi</taxon>
        <taxon>Dikarya</taxon>
        <taxon>Basidiomycota</taxon>
        <taxon>Agaricomycotina</taxon>
        <taxon>Agaricomycetes</taxon>
        <taxon>Polyporales</taxon>
        <taxon>Steccherinaceae</taxon>
        <taxon>Antrodiella</taxon>
    </lineage>
</organism>
<evidence type="ECO:0000256" key="3">
    <source>
        <dbReference type="ARBA" id="ARBA00022692"/>
    </source>
</evidence>
<feature type="transmembrane region" description="Helical" evidence="6">
    <location>
        <begin position="12"/>
        <end position="33"/>
    </location>
</feature>
<dbReference type="PANTHER" id="PTHR23502:SF132">
    <property type="entry name" value="POLYAMINE TRANSPORTER 2-RELATED"/>
    <property type="match status" value="1"/>
</dbReference>
<accession>A0A4S4N8J0</accession>
<evidence type="ECO:0008006" key="9">
    <source>
        <dbReference type="Google" id="ProtNLM"/>
    </source>
</evidence>
<dbReference type="InterPro" id="IPR036259">
    <property type="entry name" value="MFS_trans_sf"/>
</dbReference>
<comment type="caution">
    <text evidence="7">The sequence shown here is derived from an EMBL/GenBank/DDBJ whole genome shotgun (WGS) entry which is preliminary data.</text>
</comment>
<feature type="transmembrane region" description="Helical" evidence="6">
    <location>
        <begin position="116"/>
        <end position="139"/>
    </location>
</feature>
<evidence type="ECO:0000256" key="2">
    <source>
        <dbReference type="ARBA" id="ARBA00022448"/>
    </source>
</evidence>
<keyword evidence="5 6" id="KW-0472">Membrane</keyword>
<evidence type="ECO:0000256" key="1">
    <source>
        <dbReference type="ARBA" id="ARBA00004141"/>
    </source>
</evidence>
<feature type="transmembrane region" description="Helical" evidence="6">
    <location>
        <begin position="93"/>
        <end position="110"/>
    </location>
</feature>
<evidence type="ECO:0000256" key="5">
    <source>
        <dbReference type="ARBA" id="ARBA00023136"/>
    </source>
</evidence>
<reference evidence="7 8" key="1">
    <citation type="submission" date="2019-02" db="EMBL/GenBank/DDBJ databases">
        <title>Genome sequencing of the rare red list fungi Antrodiella citrinella (Flaviporus citrinellus).</title>
        <authorList>
            <person name="Buettner E."/>
            <person name="Kellner H."/>
        </authorList>
    </citation>
    <scope>NUCLEOTIDE SEQUENCE [LARGE SCALE GENOMIC DNA]</scope>
    <source>
        <strain evidence="7 8">DSM 108506</strain>
    </source>
</reference>
<feature type="transmembrane region" description="Helical" evidence="6">
    <location>
        <begin position="183"/>
        <end position="204"/>
    </location>
</feature>
<evidence type="ECO:0000256" key="4">
    <source>
        <dbReference type="ARBA" id="ARBA00022989"/>
    </source>
</evidence>
<dbReference type="PANTHER" id="PTHR23502">
    <property type="entry name" value="MAJOR FACILITATOR SUPERFAMILY"/>
    <property type="match status" value="1"/>
</dbReference>
<keyword evidence="3 6" id="KW-0812">Transmembrane</keyword>
<proteinExistence type="predicted"/>
<dbReference type="GO" id="GO:0005886">
    <property type="term" value="C:plasma membrane"/>
    <property type="evidence" value="ECO:0007669"/>
    <property type="project" value="TreeGrafter"/>
</dbReference>
<dbReference type="Gene3D" id="1.20.1250.20">
    <property type="entry name" value="MFS general substrate transporter like domains"/>
    <property type="match status" value="1"/>
</dbReference>
<keyword evidence="8" id="KW-1185">Reference proteome</keyword>
<dbReference type="SUPFAM" id="SSF103473">
    <property type="entry name" value="MFS general substrate transporter"/>
    <property type="match status" value="1"/>
</dbReference>
<protein>
    <recommendedName>
        <fullName evidence="9">Major facilitator superfamily (MFS) profile domain-containing protein</fullName>
    </recommendedName>
</protein>
<evidence type="ECO:0000313" key="8">
    <source>
        <dbReference type="Proteomes" id="UP000308730"/>
    </source>
</evidence>
<evidence type="ECO:0000313" key="7">
    <source>
        <dbReference type="EMBL" id="THH32230.1"/>
    </source>
</evidence>
<name>A0A4S4N8J0_9APHY</name>
<evidence type="ECO:0000256" key="6">
    <source>
        <dbReference type="SAM" id="Phobius"/>
    </source>
</evidence>
<gene>
    <name evidence="7" type="ORF">EUX98_g1963</name>
</gene>
<sequence>MIAREPIAQGAALWISLAYGIIYFFFEAYPIVFIEQHNIPFQLCGLMFLGIAIGMALAVIPYPFILRMSQKIFIPGIERRDVPTPPQENSLKVVLPAVILMPASLFWFAWSSGPEVYWLSAAFAGVPFGFSTVIIFFAFMSYVTHTYGVYATTAQSANAFVRSVVAAALPIAANSVLKNLGTKWGVSLFGFISLGLIPIPFIFIRYGPTFRARSHFASEARRVSEQMREQTETLVASAALLEGKPEEKKNDIEAQQVQMDGDE</sequence>
<dbReference type="GO" id="GO:0022857">
    <property type="term" value="F:transmembrane transporter activity"/>
    <property type="evidence" value="ECO:0007669"/>
    <property type="project" value="TreeGrafter"/>
</dbReference>
<keyword evidence="4 6" id="KW-1133">Transmembrane helix</keyword>
<dbReference type="OrthoDB" id="9986881at2759"/>
<keyword evidence="2" id="KW-0813">Transport</keyword>
<comment type="subcellular location">
    <subcellularLocation>
        <location evidence="1">Membrane</location>
        <topology evidence="1">Multi-pass membrane protein</topology>
    </subcellularLocation>
</comment>